<dbReference type="InParanoid" id="A0A0C3GIV3"/>
<reference evidence="3" key="2">
    <citation type="submission" date="2015-01" db="EMBL/GenBank/DDBJ databases">
        <title>Evolutionary Origins and Diversification of the Mycorrhizal Mutualists.</title>
        <authorList>
            <consortium name="DOE Joint Genome Institute"/>
            <consortium name="Mycorrhizal Genomics Consortium"/>
            <person name="Kohler A."/>
            <person name="Kuo A."/>
            <person name="Nagy L.G."/>
            <person name="Floudas D."/>
            <person name="Copeland A."/>
            <person name="Barry K.W."/>
            <person name="Cichocki N."/>
            <person name="Veneault-Fourrey C."/>
            <person name="LaButti K."/>
            <person name="Lindquist E.A."/>
            <person name="Lipzen A."/>
            <person name="Lundell T."/>
            <person name="Morin E."/>
            <person name="Murat C."/>
            <person name="Riley R."/>
            <person name="Ohm R."/>
            <person name="Sun H."/>
            <person name="Tunlid A."/>
            <person name="Henrissat B."/>
            <person name="Grigoriev I.V."/>
            <person name="Hibbett D.S."/>
            <person name="Martin F."/>
        </authorList>
    </citation>
    <scope>NUCLEOTIDE SEQUENCE [LARGE SCALE GENOMIC DNA]</scope>
    <source>
        <strain evidence="3">Zn</strain>
    </source>
</reference>
<dbReference type="STRING" id="913774.A0A0C3GIV3"/>
<evidence type="ECO:0000313" key="2">
    <source>
        <dbReference type="EMBL" id="KIM96075.1"/>
    </source>
</evidence>
<keyword evidence="1" id="KW-1133">Transmembrane helix</keyword>
<dbReference type="AlphaFoldDB" id="A0A0C3GIV3"/>
<keyword evidence="1" id="KW-0472">Membrane</keyword>
<proteinExistence type="predicted"/>
<evidence type="ECO:0000313" key="3">
    <source>
        <dbReference type="Proteomes" id="UP000054321"/>
    </source>
</evidence>
<sequence length="236" mass="26469">MTRLTEWISTMQIPHLKKTSSSFVKITAIKLLAYLLAKSNFMSLIISLNILRMLFAASRHIDMRRTVVDGVLTRLRKSSDMGKSAGDEIYVAFMSFSLAAANPSERDTISEEVWLRAEAGGPLPEVKGDRPLLELCIKDAKGALPKRFHPDYVRTVVLPFLAELTKHHSRLMRIFLGRVALTPVEASVTDFGPFGNTAVDLVLEEWTSYLPPEYLICHGAWALSYLACRTLEDIND</sequence>
<gene>
    <name evidence="2" type="ORF">OIDMADRAFT_59156</name>
</gene>
<evidence type="ECO:0000256" key="1">
    <source>
        <dbReference type="SAM" id="Phobius"/>
    </source>
</evidence>
<feature type="transmembrane region" description="Helical" evidence="1">
    <location>
        <begin position="31"/>
        <end position="55"/>
    </location>
</feature>
<name>A0A0C3GIV3_OIDMZ</name>
<organism evidence="2 3">
    <name type="scientific">Oidiodendron maius (strain Zn)</name>
    <dbReference type="NCBI Taxonomy" id="913774"/>
    <lineage>
        <taxon>Eukaryota</taxon>
        <taxon>Fungi</taxon>
        <taxon>Dikarya</taxon>
        <taxon>Ascomycota</taxon>
        <taxon>Pezizomycotina</taxon>
        <taxon>Leotiomycetes</taxon>
        <taxon>Leotiomycetes incertae sedis</taxon>
        <taxon>Myxotrichaceae</taxon>
        <taxon>Oidiodendron</taxon>
    </lineage>
</organism>
<dbReference type="OrthoDB" id="2549237at2759"/>
<reference evidence="2 3" key="1">
    <citation type="submission" date="2014-04" db="EMBL/GenBank/DDBJ databases">
        <authorList>
            <consortium name="DOE Joint Genome Institute"/>
            <person name="Kuo A."/>
            <person name="Martino E."/>
            <person name="Perotto S."/>
            <person name="Kohler A."/>
            <person name="Nagy L.G."/>
            <person name="Floudas D."/>
            <person name="Copeland A."/>
            <person name="Barry K.W."/>
            <person name="Cichocki N."/>
            <person name="Veneault-Fourrey C."/>
            <person name="LaButti K."/>
            <person name="Lindquist E.A."/>
            <person name="Lipzen A."/>
            <person name="Lundell T."/>
            <person name="Morin E."/>
            <person name="Murat C."/>
            <person name="Sun H."/>
            <person name="Tunlid A."/>
            <person name="Henrissat B."/>
            <person name="Grigoriev I.V."/>
            <person name="Hibbett D.S."/>
            <person name="Martin F."/>
            <person name="Nordberg H.P."/>
            <person name="Cantor M.N."/>
            <person name="Hua S.X."/>
        </authorList>
    </citation>
    <scope>NUCLEOTIDE SEQUENCE [LARGE SCALE GENOMIC DNA]</scope>
    <source>
        <strain evidence="2 3">Zn</strain>
    </source>
</reference>
<dbReference type="EMBL" id="KN832885">
    <property type="protein sequence ID" value="KIM96075.1"/>
    <property type="molecule type" value="Genomic_DNA"/>
</dbReference>
<dbReference type="Proteomes" id="UP000054321">
    <property type="component" value="Unassembled WGS sequence"/>
</dbReference>
<keyword evidence="1" id="KW-0812">Transmembrane</keyword>
<accession>A0A0C3GIV3</accession>
<protein>
    <submittedName>
        <fullName evidence="2">Uncharacterized protein</fullName>
    </submittedName>
</protein>
<keyword evidence="3" id="KW-1185">Reference proteome</keyword>
<dbReference type="HOGENOM" id="CLU_1175731_0_0_1"/>